<dbReference type="PANTHER" id="PTHR21581">
    <property type="entry name" value="D-ALANYL-D-ALANINE CARBOXYPEPTIDASE"/>
    <property type="match status" value="1"/>
</dbReference>
<evidence type="ECO:0000256" key="2">
    <source>
        <dbReference type="ARBA" id="ARBA00022729"/>
    </source>
</evidence>
<evidence type="ECO:0000256" key="9">
    <source>
        <dbReference type="RuleBase" id="RU004016"/>
    </source>
</evidence>
<proteinExistence type="inferred from homology"/>
<feature type="coiled-coil region" evidence="10">
    <location>
        <begin position="40"/>
        <end position="67"/>
    </location>
</feature>
<dbReference type="InterPro" id="IPR012338">
    <property type="entry name" value="Beta-lactam/transpept-like"/>
</dbReference>
<evidence type="ECO:0000256" key="11">
    <source>
        <dbReference type="SAM" id="Phobius"/>
    </source>
</evidence>
<keyword evidence="13" id="KW-0645">Protease</keyword>
<feature type="active site" evidence="7">
    <location>
        <position position="148"/>
    </location>
</feature>
<dbReference type="SUPFAM" id="SSF56601">
    <property type="entry name" value="beta-lactamase/transpeptidase-like"/>
    <property type="match status" value="1"/>
</dbReference>
<keyword evidence="11" id="KW-0472">Membrane</keyword>
<evidence type="ECO:0000256" key="3">
    <source>
        <dbReference type="ARBA" id="ARBA00022801"/>
    </source>
</evidence>
<accession>A0A0G0TR20</accession>
<sequence length="311" mass="34688">MKKPSKNNIIILIIILAIIASFFFLENSSNFKKTFEQVKREEVLRVKREELKKLEILRNNLANLELEAKAVSVYDATSKIKIYGENDTLPLPLASLTKTMTAIVALEESDEKNINISKNAIDSEGEYGLLLGEIWKMTDLIKFTLIISSNDGATAISENDKEFINKMNNKAISIGMKHTLFLNATGLDQEIDTEKKIGAYASSYDANILAIYALKTYPEVFKGTTRAEVVIDSESGISHKVKNTNIIVDKIPNIIFSKTGFTDLAGGNLTIIFKNKNEHDIAVTTLGASIDSRFVDMEKIINMLYNSNYAN</sequence>
<dbReference type="AlphaFoldDB" id="A0A0G0TR20"/>
<evidence type="ECO:0000256" key="6">
    <source>
        <dbReference type="ARBA" id="ARBA00023316"/>
    </source>
</evidence>
<keyword evidence="11" id="KW-1133">Transmembrane helix</keyword>
<keyword evidence="2" id="KW-0732">Signal</keyword>
<evidence type="ECO:0000259" key="12">
    <source>
        <dbReference type="Pfam" id="PF00768"/>
    </source>
</evidence>
<evidence type="ECO:0000256" key="8">
    <source>
        <dbReference type="PIRSR" id="PIRSR618044-2"/>
    </source>
</evidence>
<dbReference type="PANTHER" id="PTHR21581:SF26">
    <property type="entry name" value="D-ALANYL-D-ALANINE ENDOPEPTIDASE"/>
    <property type="match status" value="1"/>
</dbReference>
<dbReference type="GO" id="GO:0006508">
    <property type="term" value="P:proteolysis"/>
    <property type="evidence" value="ECO:0007669"/>
    <property type="project" value="InterPro"/>
</dbReference>
<dbReference type="GO" id="GO:0009002">
    <property type="term" value="F:serine-type D-Ala-D-Ala carboxypeptidase activity"/>
    <property type="evidence" value="ECO:0007669"/>
    <property type="project" value="InterPro"/>
</dbReference>
<keyword evidence="5" id="KW-0573">Peptidoglycan synthesis</keyword>
<organism evidence="13 14">
    <name type="scientific">Candidatus Nomurabacteria bacterium GW2011_GWA2_40_9</name>
    <dbReference type="NCBI Taxonomy" id="1618734"/>
    <lineage>
        <taxon>Bacteria</taxon>
        <taxon>Candidatus Nomuraibacteriota</taxon>
    </lineage>
</organism>
<evidence type="ECO:0000313" key="14">
    <source>
        <dbReference type="Proteomes" id="UP000034749"/>
    </source>
</evidence>
<evidence type="ECO:0000256" key="10">
    <source>
        <dbReference type="SAM" id="Coils"/>
    </source>
</evidence>
<dbReference type="Gene3D" id="3.40.710.10">
    <property type="entry name" value="DD-peptidase/beta-lactamase superfamily"/>
    <property type="match status" value="1"/>
</dbReference>
<evidence type="ECO:0000256" key="4">
    <source>
        <dbReference type="ARBA" id="ARBA00022960"/>
    </source>
</evidence>
<keyword evidence="10" id="KW-0175">Coiled coil</keyword>
<dbReference type="Proteomes" id="UP000034749">
    <property type="component" value="Unassembled WGS sequence"/>
</dbReference>
<comment type="caution">
    <text evidence="13">The sequence shown here is derived from an EMBL/GenBank/DDBJ whole genome shotgun (WGS) entry which is preliminary data.</text>
</comment>
<dbReference type="InterPro" id="IPR001967">
    <property type="entry name" value="Peptidase_S11_N"/>
</dbReference>
<evidence type="ECO:0000313" key="13">
    <source>
        <dbReference type="EMBL" id="KKR79439.1"/>
    </source>
</evidence>
<reference evidence="13 14" key="1">
    <citation type="journal article" date="2015" name="Nature">
        <title>rRNA introns, odd ribosomes, and small enigmatic genomes across a large radiation of phyla.</title>
        <authorList>
            <person name="Brown C.T."/>
            <person name="Hug L.A."/>
            <person name="Thomas B.C."/>
            <person name="Sharon I."/>
            <person name="Castelle C.J."/>
            <person name="Singh A."/>
            <person name="Wilkins M.J."/>
            <person name="Williams K.H."/>
            <person name="Banfield J.F."/>
        </authorList>
    </citation>
    <scope>NUCLEOTIDE SEQUENCE [LARGE SCALE GENOMIC DNA]</scope>
</reference>
<feature type="active site" description="Proton acceptor" evidence="7">
    <location>
        <position position="98"/>
    </location>
</feature>
<evidence type="ECO:0000256" key="1">
    <source>
        <dbReference type="ARBA" id="ARBA00007164"/>
    </source>
</evidence>
<feature type="active site" description="Acyl-ester intermediate" evidence="7">
    <location>
        <position position="95"/>
    </location>
</feature>
<keyword evidence="3" id="KW-0378">Hydrolase</keyword>
<comment type="similarity">
    <text evidence="1 9">Belongs to the peptidase S11 family.</text>
</comment>
<dbReference type="EMBL" id="LBZW01000008">
    <property type="protein sequence ID" value="KKR79439.1"/>
    <property type="molecule type" value="Genomic_DNA"/>
</dbReference>
<gene>
    <name evidence="13" type="ORF">UU24_C0008G0002</name>
</gene>
<dbReference type="InterPro" id="IPR018044">
    <property type="entry name" value="Peptidase_S11"/>
</dbReference>
<dbReference type="GO" id="GO:0008360">
    <property type="term" value="P:regulation of cell shape"/>
    <property type="evidence" value="ECO:0007669"/>
    <property type="project" value="UniProtKB-KW"/>
</dbReference>
<dbReference type="GO" id="GO:0071555">
    <property type="term" value="P:cell wall organization"/>
    <property type="evidence" value="ECO:0007669"/>
    <property type="project" value="UniProtKB-KW"/>
</dbReference>
<keyword evidence="13" id="KW-0121">Carboxypeptidase</keyword>
<evidence type="ECO:0000256" key="7">
    <source>
        <dbReference type="PIRSR" id="PIRSR618044-1"/>
    </source>
</evidence>
<keyword evidence="11" id="KW-0812">Transmembrane</keyword>
<name>A0A0G0TR20_9BACT</name>
<feature type="binding site" evidence="8">
    <location>
        <position position="258"/>
    </location>
    <ligand>
        <name>substrate</name>
    </ligand>
</feature>
<protein>
    <submittedName>
        <fullName evidence="13">Serine-type D-Ala-D-Ala carboxypeptidase</fullName>
    </submittedName>
</protein>
<dbReference type="PRINTS" id="PR00725">
    <property type="entry name" value="DADACBPTASE1"/>
</dbReference>
<dbReference type="GO" id="GO:0009252">
    <property type="term" value="P:peptidoglycan biosynthetic process"/>
    <property type="evidence" value="ECO:0007669"/>
    <property type="project" value="UniProtKB-KW"/>
</dbReference>
<keyword evidence="4" id="KW-0133">Cell shape</keyword>
<evidence type="ECO:0000256" key="5">
    <source>
        <dbReference type="ARBA" id="ARBA00022984"/>
    </source>
</evidence>
<feature type="transmembrane region" description="Helical" evidence="11">
    <location>
        <begin position="7"/>
        <end position="25"/>
    </location>
</feature>
<keyword evidence="6" id="KW-0961">Cell wall biogenesis/degradation</keyword>
<feature type="domain" description="Peptidase S11 D-alanyl-D-alanine carboxypeptidase A N-terminal" evidence="12">
    <location>
        <begin position="63"/>
        <end position="284"/>
    </location>
</feature>
<dbReference type="Pfam" id="PF00768">
    <property type="entry name" value="Peptidase_S11"/>
    <property type="match status" value="1"/>
</dbReference>